<dbReference type="InterPro" id="IPR001107">
    <property type="entry name" value="Band_7"/>
</dbReference>
<evidence type="ECO:0000256" key="1">
    <source>
        <dbReference type="ARBA" id="ARBA00004370"/>
    </source>
</evidence>
<dbReference type="InterPro" id="IPR010200">
    <property type="entry name" value="HflC"/>
</dbReference>
<organism evidence="7">
    <name type="scientific">hydrothermal vent metagenome</name>
    <dbReference type="NCBI Taxonomy" id="652676"/>
    <lineage>
        <taxon>unclassified sequences</taxon>
        <taxon>metagenomes</taxon>
        <taxon>ecological metagenomes</taxon>
    </lineage>
</organism>
<proteinExistence type="inferred from homology"/>
<dbReference type="PANTHER" id="PTHR42911">
    <property type="entry name" value="MODULATOR OF FTSH PROTEASE HFLC"/>
    <property type="match status" value="1"/>
</dbReference>
<reference evidence="7" key="1">
    <citation type="submission" date="2015-10" db="EMBL/GenBank/DDBJ databases">
        <authorList>
            <person name="Gilbert D.G."/>
        </authorList>
    </citation>
    <scope>NUCLEOTIDE SEQUENCE</scope>
</reference>
<evidence type="ECO:0000259" key="6">
    <source>
        <dbReference type="SMART" id="SM00244"/>
    </source>
</evidence>
<protein>
    <submittedName>
        <fullName evidence="7">HflC protein</fullName>
    </submittedName>
</protein>
<gene>
    <name evidence="7" type="ORF">MGWOODY_Smn644</name>
</gene>
<evidence type="ECO:0000313" key="7">
    <source>
        <dbReference type="EMBL" id="CUS46219.1"/>
    </source>
</evidence>
<comment type="subcellular location">
    <subcellularLocation>
        <location evidence="1">Membrane</location>
    </subcellularLocation>
</comment>
<sequence>MSGFFRNPIAIGITLLLLVILAASTFAIVPETKQAVILRFEQPVGTAINRWRPNEKFGSTGAGLIARVPFIDRLVWVDKRVLDVDLEGTPVISTDQLRLEVDAFARFRIVDPLKAVVSTGSSSNTEQRVIDALQPLFGSALRNELGKRPFAALLSPERGQVMDNIQAGLQRLAGQYGVQIVDVRIKHADLPDGSPLESALARMRTARQQERASTIAQGQKAAQIIRAEADANAARIYAESFSKDPSFYDFYRAMQSYRHTFGADGDPTSKGTTSMVLSTDNAYLREFQGNR</sequence>
<dbReference type="CDD" id="cd03405">
    <property type="entry name" value="SPFH_HflC"/>
    <property type="match status" value="1"/>
</dbReference>
<evidence type="ECO:0000256" key="5">
    <source>
        <dbReference type="ARBA" id="ARBA00023136"/>
    </source>
</evidence>
<dbReference type="SUPFAM" id="SSF117892">
    <property type="entry name" value="Band 7/SPFH domain"/>
    <property type="match status" value="1"/>
</dbReference>
<dbReference type="Pfam" id="PF01145">
    <property type="entry name" value="Band_7"/>
    <property type="match status" value="1"/>
</dbReference>
<dbReference type="EMBL" id="CZQE01000350">
    <property type="protein sequence ID" value="CUS46219.1"/>
    <property type="molecule type" value="Genomic_DNA"/>
</dbReference>
<evidence type="ECO:0000256" key="4">
    <source>
        <dbReference type="ARBA" id="ARBA00022989"/>
    </source>
</evidence>
<keyword evidence="4" id="KW-1133">Transmembrane helix</keyword>
<dbReference type="PIRSF" id="PIRSF005651">
    <property type="entry name" value="HflC"/>
    <property type="match status" value="1"/>
</dbReference>
<dbReference type="SMART" id="SM00244">
    <property type="entry name" value="PHB"/>
    <property type="match status" value="1"/>
</dbReference>
<evidence type="ECO:0000256" key="3">
    <source>
        <dbReference type="ARBA" id="ARBA00022692"/>
    </source>
</evidence>
<dbReference type="PANTHER" id="PTHR42911:SF1">
    <property type="entry name" value="MODULATOR OF FTSH PROTEASE HFLC"/>
    <property type="match status" value="1"/>
</dbReference>
<dbReference type="Gene3D" id="3.30.479.30">
    <property type="entry name" value="Band 7 domain"/>
    <property type="match status" value="1"/>
</dbReference>
<name>A0A160TR07_9ZZZZ</name>
<feature type="domain" description="Band 7" evidence="6">
    <location>
        <begin position="24"/>
        <end position="203"/>
    </location>
</feature>
<dbReference type="GO" id="GO:0016020">
    <property type="term" value="C:membrane"/>
    <property type="evidence" value="ECO:0007669"/>
    <property type="project" value="UniProtKB-SubCell"/>
</dbReference>
<comment type="similarity">
    <text evidence="2">Belongs to the band 7/mec-2 family. HflC subfamily.</text>
</comment>
<evidence type="ECO:0000256" key="2">
    <source>
        <dbReference type="ARBA" id="ARBA00007862"/>
    </source>
</evidence>
<keyword evidence="3" id="KW-0812">Transmembrane</keyword>
<keyword evidence="5" id="KW-0472">Membrane</keyword>
<dbReference type="AlphaFoldDB" id="A0A160TR07"/>
<accession>A0A160TR07</accession>
<dbReference type="InterPro" id="IPR036013">
    <property type="entry name" value="Band_7/SPFH_dom_sf"/>
</dbReference>